<name>A0ABT2M9Q9_9MYCO</name>
<protein>
    <submittedName>
        <fullName evidence="1">Uncharacterized protein</fullName>
    </submittedName>
</protein>
<gene>
    <name evidence="1" type="ORF">N4S67_11275</name>
</gene>
<accession>A0ABT2M9Q9</accession>
<evidence type="ECO:0000313" key="1">
    <source>
        <dbReference type="EMBL" id="MCT7659002.1"/>
    </source>
</evidence>
<dbReference type="RefSeq" id="WP_260993021.1">
    <property type="nucleotide sequence ID" value="NZ_JAODWD010000002.1"/>
</dbReference>
<reference evidence="2" key="1">
    <citation type="submission" date="2023-07" db="EMBL/GenBank/DDBJ databases">
        <authorList>
            <person name="Deng Y."/>
            <person name="Zhang Y.-Q."/>
        </authorList>
    </citation>
    <scope>NUCLEOTIDE SEQUENCE [LARGE SCALE GENOMIC DNA]</scope>
    <source>
        <strain evidence="2">CPCC 205710</strain>
    </source>
</reference>
<keyword evidence="2" id="KW-1185">Reference proteome</keyword>
<evidence type="ECO:0000313" key="2">
    <source>
        <dbReference type="Proteomes" id="UP001206639"/>
    </source>
</evidence>
<dbReference type="EMBL" id="JAODWD010000002">
    <property type="protein sequence ID" value="MCT7659002.1"/>
    <property type="molecule type" value="Genomic_DNA"/>
</dbReference>
<comment type="caution">
    <text evidence="1">The sequence shown here is derived from an EMBL/GenBank/DDBJ whole genome shotgun (WGS) entry which is preliminary data.</text>
</comment>
<sequence>MAFLVVIGVTAAVAISVTKDGADNDPNPTANDFGLASADDKGPVNIITVDPTCSAWRSINSTFVDAQEKGWNKRDPAVPRSAWTAEQRTYYEEVARAASQAADQTVALIRTTPHRIMREFYEQFVAYSRAYSESIADYTAADDNLAGVVTSTGTVLVDICAAIEWGSAASRAPLVSAIRPPSSFAPTTNPQDPHRFLASPDSTCPDWIALVDRFDADTRAWQALDPNVRAADWNAEQRAVIRGVTPVMRTSAEAMEALGRQSSNPWIEDFAATAAQYRRAYATALESYMSADFYLAEIAARAASTIYAACKAAEG</sequence>
<organism evidence="1 2">
    <name type="scientific">Mycobacterium deserti</name>
    <dbReference type="NCBI Taxonomy" id="2978347"/>
    <lineage>
        <taxon>Bacteria</taxon>
        <taxon>Bacillati</taxon>
        <taxon>Actinomycetota</taxon>
        <taxon>Actinomycetes</taxon>
        <taxon>Mycobacteriales</taxon>
        <taxon>Mycobacteriaceae</taxon>
        <taxon>Mycobacterium</taxon>
    </lineage>
</organism>
<dbReference type="Proteomes" id="UP001206639">
    <property type="component" value="Unassembled WGS sequence"/>
</dbReference>
<proteinExistence type="predicted"/>